<organism evidence="3 4">
    <name type="scientific">[Pasteurella] mairii</name>
    <dbReference type="NCBI Taxonomy" id="757"/>
    <lineage>
        <taxon>Bacteria</taxon>
        <taxon>Pseudomonadati</taxon>
        <taxon>Pseudomonadota</taxon>
        <taxon>Gammaproteobacteria</taxon>
        <taxon>Pasteurellales</taxon>
        <taxon>Pasteurellaceae</taxon>
    </lineage>
</organism>
<comment type="similarity">
    <text evidence="1">Belongs to the RelB/DinJ antitoxin family.</text>
</comment>
<dbReference type="EMBL" id="UGSS01000002">
    <property type="protein sequence ID" value="SUB34459.1"/>
    <property type="molecule type" value="Genomic_DNA"/>
</dbReference>
<dbReference type="Proteomes" id="UP000254280">
    <property type="component" value="Unassembled WGS sequence"/>
</dbReference>
<dbReference type="GO" id="GO:0006355">
    <property type="term" value="P:regulation of DNA-templated transcription"/>
    <property type="evidence" value="ECO:0007669"/>
    <property type="project" value="InterPro"/>
</dbReference>
<protein>
    <submittedName>
        <fullName evidence="3">Bifunctional antitoxin/transcriptional repressor RelB</fullName>
    </submittedName>
</protein>
<dbReference type="PANTHER" id="PTHR38781">
    <property type="entry name" value="ANTITOXIN DINJ-RELATED"/>
    <property type="match status" value="1"/>
</dbReference>
<dbReference type="GO" id="GO:0006351">
    <property type="term" value="P:DNA-templated transcription"/>
    <property type="evidence" value="ECO:0007669"/>
    <property type="project" value="TreeGrafter"/>
</dbReference>
<accession>A0A379B853</accession>
<keyword evidence="4" id="KW-1185">Reference proteome</keyword>
<evidence type="ECO:0000256" key="2">
    <source>
        <dbReference type="ARBA" id="ARBA00022649"/>
    </source>
</evidence>
<dbReference type="AlphaFoldDB" id="A0A379B853"/>
<dbReference type="Pfam" id="PF04221">
    <property type="entry name" value="RelB"/>
    <property type="match status" value="1"/>
</dbReference>
<evidence type="ECO:0000313" key="3">
    <source>
        <dbReference type="EMBL" id="SUB34459.1"/>
    </source>
</evidence>
<reference evidence="3 4" key="1">
    <citation type="submission" date="2018-06" db="EMBL/GenBank/DDBJ databases">
        <authorList>
            <consortium name="Pathogen Informatics"/>
            <person name="Doyle S."/>
        </authorList>
    </citation>
    <scope>NUCLEOTIDE SEQUENCE [LARGE SCALE GENOMIC DNA]</scope>
    <source>
        <strain evidence="3 4">NCTC10699</strain>
    </source>
</reference>
<dbReference type="Gene3D" id="1.10.1220.10">
    <property type="entry name" value="Met repressor-like"/>
    <property type="match status" value="1"/>
</dbReference>
<keyword evidence="2" id="KW-1277">Toxin-antitoxin system</keyword>
<dbReference type="NCBIfam" id="TIGR02384">
    <property type="entry name" value="RelB_DinJ"/>
    <property type="match status" value="1"/>
</dbReference>
<evidence type="ECO:0000256" key="1">
    <source>
        <dbReference type="ARBA" id="ARBA00010562"/>
    </source>
</evidence>
<dbReference type="FunFam" id="1.10.1220.10:FF:000020">
    <property type="entry name" value="Bifunctional antitoxin/transcriptional repressor RelB"/>
    <property type="match status" value="1"/>
</dbReference>
<evidence type="ECO:0000313" key="4">
    <source>
        <dbReference type="Proteomes" id="UP000254280"/>
    </source>
</evidence>
<gene>
    <name evidence="3" type="ORF">NCTC10699_02128</name>
</gene>
<proteinExistence type="inferred from homology"/>
<dbReference type="PANTHER" id="PTHR38781:SF1">
    <property type="entry name" value="ANTITOXIN DINJ-RELATED"/>
    <property type="match status" value="1"/>
</dbReference>
<dbReference type="InterPro" id="IPR013321">
    <property type="entry name" value="Arc_rbn_hlx_hlx"/>
</dbReference>
<dbReference type="InterPro" id="IPR007337">
    <property type="entry name" value="RelB/DinJ"/>
</dbReference>
<name>A0A379B853_9PAST</name>
<sequence>MVFQCNTTEKNYIIALTNSSISFRTVERTKSEAYQVIEQYGLTPSQVFNMFLAQIAKTRSIPIDLNYLRPNKETLAAMDELDSGNAESFFIEASENYSPEAFTKRILNGGQ</sequence>